<keyword evidence="3" id="KW-1185">Reference proteome</keyword>
<sequence length="223" mass="24278">MKEHLVHSRHCSSHEQNSPCVQPSSLQPRVEHHGVESPCRPTCSVILPCLLVGVPGNKSNGADAQYDCRRGRPDGWRLLVGHPRSRWSPCALLVGCGRSPLASCFGCGWSPRAPRVGCERSLHATRPGSRWGLLALPPCCGRSLHAPRPGSRWSPRALCLGYGRSLHAPHPGSRWSPRALCLDCGWSLHAPRPGSRWGPLAPRECGERTAGTCRRHCAPQGKD</sequence>
<dbReference type="EMBL" id="JAAALK010000287">
    <property type="protein sequence ID" value="KAG8059941.1"/>
    <property type="molecule type" value="Genomic_DNA"/>
</dbReference>
<evidence type="ECO:0000313" key="2">
    <source>
        <dbReference type="EMBL" id="KAG8059941.1"/>
    </source>
</evidence>
<dbReference type="Proteomes" id="UP000729402">
    <property type="component" value="Unassembled WGS sequence"/>
</dbReference>
<evidence type="ECO:0000313" key="3">
    <source>
        <dbReference type="Proteomes" id="UP000729402"/>
    </source>
</evidence>
<dbReference type="AlphaFoldDB" id="A0A8J5VGY8"/>
<protein>
    <submittedName>
        <fullName evidence="2">Uncharacterized protein</fullName>
    </submittedName>
</protein>
<reference evidence="2" key="1">
    <citation type="journal article" date="2021" name="bioRxiv">
        <title>Whole Genome Assembly and Annotation of Northern Wild Rice, Zizania palustris L., Supports a Whole Genome Duplication in the Zizania Genus.</title>
        <authorList>
            <person name="Haas M."/>
            <person name="Kono T."/>
            <person name="Macchietto M."/>
            <person name="Millas R."/>
            <person name="McGilp L."/>
            <person name="Shao M."/>
            <person name="Duquette J."/>
            <person name="Hirsch C.N."/>
            <person name="Kimball J."/>
        </authorList>
    </citation>
    <scope>NUCLEOTIDE SEQUENCE</scope>
    <source>
        <tissue evidence="2">Fresh leaf tissue</tissue>
    </source>
</reference>
<organism evidence="2 3">
    <name type="scientific">Zizania palustris</name>
    <name type="common">Northern wild rice</name>
    <dbReference type="NCBI Taxonomy" id="103762"/>
    <lineage>
        <taxon>Eukaryota</taxon>
        <taxon>Viridiplantae</taxon>
        <taxon>Streptophyta</taxon>
        <taxon>Embryophyta</taxon>
        <taxon>Tracheophyta</taxon>
        <taxon>Spermatophyta</taxon>
        <taxon>Magnoliopsida</taxon>
        <taxon>Liliopsida</taxon>
        <taxon>Poales</taxon>
        <taxon>Poaceae</taxon>
        <taxon>BOP clade</taxon>
        <taxon>Oryzoideae</taxon>
        <taxon>Oryzeae</taxon>
        <taxon>Zizaniinae</taxon>
        <taxon>Zizania</taxon>
    </lineage>
</organism>
<gene>
    <name evidence="2" type="ORF">GUJ93_ZPchr0002g26275</name>
</gene>
<name>A0A8J5VGY8_ZIZPA</name>
<feature type="compositionally biased region" description="Polar residues" evidence="1">
    <location>
        <begin position="14"/>
        <end position="25"/>
    </location>
</feature>
<reference evidence="2" key="2">
    <citation type="submission" date="2021-02" db="EMBL/GenBank/DDBJ databases">
        <authorList>
            <person name="Kimball J.A."/>
            <person name="Haas M.W."/>
            <person name="Macchietto M."/>
            <person name="Kono T."/>
            <person name="Duquette J."/>
            <person name="Shao M."/>
        </authorList>
    </citation>
    <scope>NUCLEOTIDE SEQUENCE</scope>
    <source>
        <tissue evidence="2">Fresh leaf tissue</tissue>
    </source>
</reference>
<proteinExistence type="predicted"/>
<feature type="region of interest" description="Disordered" evidence="1">
    <location>
        <begin position="1"/>
        <end position="25"/>
    </location>
</feature>
<evidence type="ECO:0000256" key="1">
    <source>
        <dbReference type="SAM" id="MobiDB-lite"/>
    </source>
</evidence>
<comment type="caution">
    <text evidence="2">The sequence shown here is derived from an EMBL/GenBank/DDBJ whole genome shotgun (WGS) entry which is preliminary data.</text>
</comment>
<accession>A0A8J5VGY8</accession>